<comment type="caution">
    <text evidence="1">The sequence shown here is derived from an EMBL/GenBank/DDBJ whole genome shotgun (WGS) entry which is preliminary data.</text>
</comment>
<dbReference type="EMBL" id="PCQL01000008">
    <property type="protein sequence ID" value="PRC19648.1"/>
    <property type="molecule type" value="Genomic_DNA"/>
</dbReference>
<name>A0A2S9EUJ1_9PSED</name>
<accession>A0A2S9EUJ1</accession>
<evidence type="ECO:0000313" key="1">
    <source>
        <dbReference type="EMBL" id="PRC19648.1"/>
    </source>
</evidence>
<organism evidence="1 2">
    <name type="scientific">Pseudomonas poae</name>
    <dbReference type="NCBI Taxonomy" id="200451"/>
    <lineage>
        <taxon>Bacteria</taxon>
        <taxon>Pseudomonadati</taxon>
        <taxon>Pseudomonadota</taxon>
        <taxon>Gammaproteobacteria</taxon>
        <taxon>Pseudomonadales</taxon>
        <taxon>Pseudomonadaceae</taxon>
        <taxon>Pseudomonas</taxon>
    </lineage>
</organism>
<evidence type="ECO:0000313" key="2">
    <source>
        <dbReference type="Proteomes" id="UP000238045"/>
    </source>
</evidence>
<gene>
    <name evidence="1" type="ORF">CQZ99_09885</name>
</gene>
<dbReference type="AlphaFoldDB" id="A0A2S9EUJ1"/>
<reference evidence="1 2" key="1">
    <citation type="submission" date="2017-09" db="EMBL/GenBank/DDBJ databases">
        <title>Genomic, metabolic, and phenotypic characteristics of bacterial isolates from the natural microbiome of the model nematode Caenorhabditis elegans.</title>
        <authorList>
            <person name="Zimmermann J."/>
            <person name="Obeng N."/>
            <person name="Yang W."/>
            <person name="Obeng O."/>
            <person name="Kissoyan K."/>
            <person name="Pees B."/>
            <person name="Dirksen P."/>
            <person name="Hoppner M."/>
            <person name="Franke A."/>
            <person name="Rosenstiel P."/>
            <person name="Leippe M."/>
            <person name="Dierking K."/>
            <person name="Kaleta C."/>
            <person name="Schulenburg H."/>
        </authorList>
    </citation>
    <scope>NUCLEOTIDE SEQUENCE [LARGE SCALE GENOMIC DNA]</scope>
    <source>
        <strain evidence="1 2">MYb117</strain>
    </source>
</reference>
<dbReference type="Proteomes" id="UP000238045">
    <property type="component" value="Unassembled WGS sequence"/>
</dbReference>
<proteinExistence type="predicted"/>
<dbReference type="RefSeq" id="WP_105696526.1">
    <property type="nucleotide sequence ID" value="NZ_CP159260.1"/>
</dbReference>
<sequence>MSDVKRWYIGVYDGEAQARVCAPHPHEFIRDTEGEIFVLAEQFDACEARNRALQQLLTAADEELDRAGGAYLNKNAECLKLRDRARVLEGLLRRCQPHLPRYATALRTDLYAELKPAEPATCCTVSAGNQALLDAGDYTPEELFGIGGKPSCPKCAP</sequence>
<keyword evidence="2" id="KW-1185">Reference proteome</keyword>
<protein>
    <submittedName>
        <fullName evidence="1">Uncharacterized protein</fullName>
    </submittedName>
</protein>